<keyword evidence="9" id="KW-1185">Reference proteome</keyword>
<dbReference type="Gene3D" id="3.10.450.50">
    <property type="match status" value="1"/>
</dbReference>
<feature type="compositionally biased region" description="Polar residues" evidence="6">
    <location>
        <begin position="40"/>
        <end position="55"/>
    </location>
</feature>
<comment type="subcellular location">
    <subcellularLocation>
        <location evidence="1">Nucleus</location>
    </subcellularLocation>
</comment>
<feature type="region of interest" description="Disordered" evidence="6">
    <location>
        <begin position="208"/>
        <end position="243"/>
    </location>
</feature>
<evidence type="ECO:0000256" key="1">
    <source>
        <dbReference type="ARBA" id="ARBA00004123"/>
    </source>
</evidence>
<keyword evidence="3" id="KW-0813">Transport</keyword>
<dbReference type="Proteomes" id="UP001473302">
    <property type="component" value="Unassembled WGS sequence"/>
</dbReference>
<dbReference type="Pfam" id="PF18444">
    <property type="entry name" value="RRM_9"/>
    <property type="match status" value="1"/>
</dbReference>
<feature type="region of interest" description="Disordered" evidence="6">
    <location>
        <begin position="1"/>
        <end position="117"/>
    </location>
</feature>
<gene>
    <name evidence="8" type="ORF">MFLAVUS_000465</name>
</gene>
<dbReference type="EMBL" id="BAABUK010000002">
    <property type="protein sequence ID" value="GAA5807114.1"/>
    <property type="molecule type" value="Genomic_DNA"/>
</dbReference>
<proteinExistence type="inferred from homology"/>
<evidence type="ECO:0000313" key="9">
    <source>
        <dbReference type="Proteomes" id="UP001473302"/>
    </source>
</evidence>
<dbReference type="Pfam" id="PF22602">
    <property type="entry name" value="NXF_NTF2"/>
    <property type="match status" value="1"/>
</dbReference>
<comment type="similarity">
    <text evidence="2">Belongs to the NXF family.</text>
</comment>
<organism evidence="8 9">
    <name type="scientific">Mucor flavus</name>
    <dbReference type="NCBI Taxonomy" id="439312"/>
    <lineage>
        <taxon>Eukaryota</taxon>
        <taxon>Fungi</taxon>
        <taxon>Fungi incertae sedis</taxon>
        <taxon>Mucoromycota</taxon>
        <taxon>Mucoromycotina</taxon>
        <taxon>Mucoromycetes</taxon>
        <taxon>Mucorales</taxon>
        <taxon>Mucorineae</taxon>
        <taxon>Mucoraceae</taxon>
        <taxon>Mucor</taxon>
    </lineage>
</organism>
<comment type="caution">
    <text evidence="8">The sequence shown here is derived from an EMBL/GenBank/DDBJ whole genome shotgun (WGS) entry which is preliminary data.</text>
</comment>
<dbReference type="SUPFAM" id="SSF52058">
    <property type="entry name" value="L domain-like"/>
    <property type="match status" value="1"/>
</dbReference>
<dbReference type="InterPro" id="IPR032710">
    <property type="entry name" value="NTF2-like_dom_sf"/>
</dbReference>
<keyword evidence="5" id="KW-0539">Nucleus</keyword>
<keyword evidence="4" id="KW-0509">mRNA transport</keyword>
<evidence type="ECO:0000256" key="6">
    <source>
        <dbReference type="SAM" id="MobiDB-lite"/>
    </source>
</evidence>
<evidence type="ECO:0000256" key="2">
    <source>
        <dbReference type="ARBA" id="ARBA00009285"/>
    </source>
</evidence>
<feature type="compositionally biased region" description="Basic and acidic residues" evidence="6">
    <location>
        <begin position="72"/>
        <end position="85"/>
    </location>
</feature>
<dbReference type="InterPro" id="IPR040736">
    <property type="entry name" value="Mex67_RRM"/>
</dbReference>
<dbReference type="Gene3D" id="3.80.10.10">
    <property type="entry name" value="Ribonuclease Inhibitor"/>
    <property type="match status" value="1"/>
</dbReference>
<name>A0ABP9YJS3_9FUNG</name>
<dbReference type="InterPro" id="IPR018222">
    <property type="entry name" value="Nuclear_transport_factor_2_euk"/>
</dbReference>
<evidence type="ECO:0000259" key="7">
    <source>
        <dbReference type="PROSITE" id="PS50177"/>
    </source>
</evidence>
<evidence type="ECO:0000313" key="8">
    <source>
        <dbReference type="EMBL" id="GAA5807114.1"/>
    </source>
</evidence>
<dbReference type="InterPro" id="IPR032675">
    <property type="entry name" value="LRR_dom_sf"/>
</dbReference>
<dbReference type="PANTHER" id="PTHR10662:SF22">
    <property type="entry name" value="NUCLEAR RNA EXPORT FACTOR 1"/>
    <property type="match status" value="1"/>
</dbReference>
<evidence type="ECO:0000256" key="3">
    <source>
        <dbReference type="ARBA" id="ARBA00022448"/>
    </source>
</evidence>
<feature type="compositionally biased region" description="Low complexity" evidence="6">
    <location>
        <begin position="223"/>
        <end position="240"/>
    </location>
</feature>
<accession>A0ABP9YJS3</accession>
<dbReference type="SUPFAM" id="SSF54427">
    <property type="entry name" value="NTF2-like"/>
    <property type="match status" value="1"/>
</dbReference>
<sequence>MDNNNNNWRGRGRGRGGNRGGGGNRNYDNDYDNSSHDRTNNYSDAGSNISITSRLGPTHNERTVQSSNYNDNRNHRSNDDQERGGRAFSSNNYRGRGGRGRGGGRGGGGGGGGGGANARFAREFVEEDIDMKPENASNVVTITGYPPGSEEKVLSFLARKSKSAWEPLNVNYETKTMHITVVDELTADGLCRMNNFSFGNAVLSIKKGGGGGGGDTNRRENHISSSNSNNNTRDNNSSSRAGSGSTYLAELLTERFNAEAGFLDMDDLPPSSHNIGLVISRLLTEAKSLFGDSIKTISFARLKLWSVAPLSKVPELFPNLLNLSIADNDIAEFRSLDKLAKKLNNLQELLLTGNAIQTNNSAETYQREVLKRFPTIKYLDGQPVNGTGGVPVHVAVNEFPVPIRPNFFDQDSSSMAVMDLLSKFFPLFDTNRAGLVDLYDSQAIFSVVYNNGTYQQQNVWGSSQVSPAQRMVFGNENIVKRLLSLPATVHDLSRADNFVTDAWQTTGSQAYPVVLFLTVHGEFVETLAGTPLSFDRTFLVAPSAPGSRAQSSGWSYVILSDSFIVRNYSCKAGSLITAA</sequence>
<evidence type="ECO:0000256" key="5">
    <source>
        <dbReference type="ARBA" id="ARBA00023242"/>
    </source>
</evidence>
<dbReference type="PROSITE" id="PS50177">
    <property type="entry name" value="NTF2_DOMAIN"/>
    <property type="match status" value="1"/>
</dbReference>
<feature type="domain" description="NTF2" evidence="7">
    <location>
        <begin position="416"/>
        <end position="565"/>
    </location>
</feature>
<dbReference type="InterPro" id="IPR002075">
    <property type="entry name" value="NTF2_dom"/>
</dbReference>
<evidence type="ECO:0000256" key="4">
    <source>
        <dbReference type="ARBA" id="ARBA00022816"/>
    </source>
</evidence>
<feature type="compositionally biased region" description="Gly residues" evidence="6">
    <location>
        <begin position="100"/>
        <end position="116"/>
    </location>
</feature>
<protein>
    <recommendedName>
        <fullName evidence="7">NTF2 domain-containing protein</fullName>
    </recommendedName>
</protein>
<dbReference type="PANTHER" id="PTHR10662">
    <property type="entry name" value="NUCLEAR RNA EXPORT FACTOR"/>
    <property type="match status" value="1"/>
</dbReference>
<reference evidence="8 9" key="1">
    <citation type="submission" date="2024-04" db="EMBL/GenBank/DDBJ databases">
        <title>genome sequences of Mucor flavus KT1a and Helicostylum pulchrum KT1b strains isolated from the surface of a dry-aged beef.</title>
        <authorList>
            <person name="Toyotome T."/>
            <person name="Hosono M."/>
            <person name="Torimaru M."/>
            <person name="Fukuda K."/>
            <person name="Mikami N."/>
        </authorList>
    </citation>
    <scope>NUCLEOTIDE SEQUENCE [LARGE SCALE GENOMIC DNA]</scope>
    <source>
        <strain evidence="8 9">KT1a</strain>
    </source>
</reference>
<dbReference type="InterPro" id="IPR030217">
    <property type="entry name" value="NXF_fam"/>
</dbReference>